<dbReference type="CDD" id="cd00371">
    <property type="entry name" value="HMA"/>
    <property type="match status" value="1"/>
</dbReference>
<dbReference type="Gene3D" id="2.60.40.200">
    <property type="entry name" value="Superoxide dismutase, copper/zinc binding domain"/>
    <property type="match status" value="1"/>
</dbReference>
<name>A0ABM0K660_APLCA</name>
<dbReference type="Pfam" id="PF00403">
    <property type="entry name" value="HMA"/>
    <property type="match status" value="1"/>
</dbReference>
<dbReference type="PANTHER" id="PTHR10003">
    <property type="entry name" value="SUPEROXIDE DISMUTASE CU-ZN -RELATED"/>
    <property type="match status" value="1"/>
</dbReference>
<protein>
    <recommendedName>
        <fullName evidence="3">Superoxide dismutase copper chaperone</fullName>
    </recommendedName>
</protein>
<keyword evidence="5" id="KW-1185">Reference proteome</keyword>
<organism evidence="5 6">
    <name type="scientific">Aplysia californica</name>
    <name type="common">California sea hare</name>
    <dbReference type="NCBI Taxonomy" id="6500"/>
    <lineage>
        <taxon>Eukaryota</taxon>
        <taxon>Metazoa</taxon>
        <taxon>Spiralia</taxon>
        <taxon>Lophotrochozoa</taxon>
        <taxon>Mollusca</taxon>
        <taxon>Gastropoda</taxon>
        <taxon>Heterobranchia</taxon>
        <taxon>Euthyneura</taxon>
        <taxon>Tectipleura</taxon>
        <taxon>Aplysiida</taxon>
        <taxon>Aplysioidea</taxon>
        <taxon>Aplysiidae</taxon>
        <taxon>Aplysia</taxon>
    </lineage>
</organism>
<dbReference type="InterPro" id="IPR024134">
    <property type="entry name" value="SOD_Cu/Zn_/chaperone"/>
</dbReference>
<evidence type="ECO:0000313" key="5">
    <source>
        <dbReference type="Proteomes" id="UP000694888"/>
    </source>
</evidence>
<gene>
    <name evidence="6" type="primary">LOC101848783</name>
</gene>
<dbReference type="InterPro" id="IPR036163">
    <property type="entry name" value="HMA_dom_sf"/>
</dbReference>
<proteinExistence type="inferred from homology"/>
<dbReference type="RefSeq" id="XP_005109651.1">
    <property type="nucleotide sequence ID" value="XM_005109594.3"/>
</dbReference>
<evidence type="ECO:0000256" key="3">
    <source>
        <dbReference type="ARBA" id="ARBA00032899"/>
    </source>
</evidence>
<evidence type="ECO:0000256" key="2">
    <source>
        <dbReference type="ARBA" id="ARBA00025798"/>
    </source>
</evidence>
<accession>A0ABM0K660</accession>
<feature type="domain" description="HMA" evidence="4">
    <location>
        <begin position="11"/>
        <end position="74"/>
    </location>
</feature>
<sequence>MESTNSVSEMKTQMEFAVEMNSPCCVEKVKNAIKSFAGLNVLSIDLPAQRVVIEGDVVAEVVKDAIEEKTGLSTVVLGQGSEENLGAGIAAVSVGSSGVRGLLRWVQNKSNTCVIEGTLDSLPASKPIFLSVHECGDLSNGCENCGSLLTTDQGFNGVLSRLSPNDNQRAEFRVSTSDIKLSDVIGRCVVVHQGDQEEVLQGKSNRLACGIVARASGLFQNSKRFCACDGVTIWEQKNAERSGKL</sequence>
<dbReference type="SUPFAM" id="SSF55008">
    <property type="entry name" value="HMA, heavy metal-associated domain"/>
    <property type="match status" value="1"/>
</dbReference>
<dbReference type="GeneID" id="101848783"/>
<dbReference type="InterPro" id="IPR006121">
    <property type="entry name" value="HMA_dom"/>
</dbReference>
<dbReference type="InterPro" id="IPR036423">
    <property type="entry name" value="SOD-like_Cu/Zn_dom_sf"/>
</dbReference>
<dbReference type="InterPro" id="IPR001424">
    <property type="entry name" value="SOD_Cu_Zn_dom"/>
</dbReference>
<reference evidence="6" key="1">
    <citation type="submission" date="2025-08" db="UniProtKB">
        <authorList>
            <consortium name="RefSeq"/>
        </authorList>
    </citation>
    <scope>IDENTIFICATION</scope>
</reference>
<evidence type="ECO:0000259" key="4">
    <source>
        <dbReference type="PROSITE" id="PS50846"/>
    </source>
</evidence>
<dbReference type="Pfam" id="PF00080">
    <property type="entry name" value="Sod_Cu"/>
    <property type="match status" value="1"/>
</dbReference>
<comment type="cofactor">
    <cofactor evidence="1">
        <name>Cu(2+)</name>
        <dbReference type="ChEBI" id="CHEBI:29036"/>
    </cofactor>
</comment>
<dbReference type="Gene3D" id="3.30.70.100">
    <property type="match status" value="1"/>
</dbReference>
<evidence type="ECO:0000313" key="6">
    <source>
        <dbReference type="RefSeq" id="XP_005109651.1"/>
    </source>
</evidence>
<dbReference type="Proteomes" id="UP000694888">
    <property type="component" value="Unplaced"/>
</dbReference>
<evidence type="ECO:0000256" key="1">
    <source>
        <dbReference type="ARBA" id="ARBA00001973"/>
    </source>
</evidence>
<dbReference type="PROSITE" id="PS50846">
    <property type="entry name" value="HMA_2"/>
    <property type="match status" value="1"/>
</dbReference>
<comment type="similarity">
    <text evidence="2">In the C-terminal section; belongs to the Cu-Zn superoxide dismutase family.</text>
</comment>
<dbReference type="SUPFAM" id="SSF49329">
    <property type="entry name" value="Cu,Zn superoxide dismutase-like"/>
    <property type="match status" value="1"/>
</dbReference>